<keyword evidence="4" id="KW-1185">Reference proteome</keyword>
<evidence type="ECO:0000313" key="4">
    <source>
        <dbReference type="Proteomes" id="UP000291078"/>
    </source>
</evidence>
<accession>A0A4Q7RRI3</accession>
<feature type="compositionally biased region" description="Low complexity" evidence="1">
    <location>
        <begin position="52"/>
        <end position="94"/>
    </location>
</feature>
<evidence type="ECO:0000256" key="2">
    <source>
        <dbReference type="SAM" id="SignalP"/>
    </source>
</evidence>
<name>A0A4Q7RRI3_9BURK</name>
<feature type="region of interest" description="Disordered" evidence="1">
    <location>
        <begin position="52"/>
        <end position="99"/>
    </location>
</feature>
<evidence type="ECO:0000313" key="3">
    <source>
        <dbReference type="EMBL" id="RZT36326.1"/>
    </source>
</evidence>
<evidence type="ECO:0000256" key="1">
    <source>
        <dbReference type="SAM" id="MobiDB-lite"/>
    </source>
</evidence>
<dbReference type="PROSITE" id="PS51257">
    <property type="entry name" value="PROKAR_LIPOPROTEIN"/>
    <property type="match status" value="1"/>
</dbReference>
<reference evidence="3 4" key="1">
    <citation type="journal article" date="2015" name="Stand. Genomic Sci.">
        <title>Genomic Encyclopedia of Bacterial and Archaeal Type Strains, Phase III: the genomes of soil and plant-associated and newly described type strains.</title>
        <authorList>
            <person name="Whitman W.B."/>
            <person name="Woyke T."/>
            <person name="Klenk H.P."/>
            <person name="Zhou Y."/>
            <person name="Lilburn T.G."/>
            <person name="Beck B.J."/>
            <person name="De Vos P."/>
            <person name="Vandamme P."/>
            <person name="Eisen J.A."/>
            <person name="Garrity G."/>
            <person name="Hugenholtz P."/>
            <person name="Kyrpides N.C."/>
        </authorList>
    </citation>
    <scope>NUCLEOTIDE SEQUENCE [LARGE SCALE GENOMIC DNA]</scope>
    <source>
        <strain evidence="3 4">ASC-9842</strain>
    </source>
</reference>
<dbReference type="Proteomes" id="UP000291078">
    <property type="component" value="Unassembled WGS sequence"/>
</dbReference>
<feature type="chain" id="PRO_5020332083" evidence="2">
    <location>
        <begin position="23"/>
        <end position="146"/>
    </location>
</feature>
<feature type="signal peptide" evidence="2">
    <location>
        <begin position="1"/>
        <end position="22"/>
    </location>
</feature>
<gene>
    <name evidence="3" type="ORF">EV147_3645</name>
</gene>
<sequence length="146" mass="14286">MFRRSAMLIAAIGLAWAAPAAAQGCQFDMQCKGERICHMGMCMAPDADAAASAAGAGSGTEGATSARAPSTPASSNGSSRAAAAMAPPTMTTATHLAPQAAPRSCCTVAGRLRLPPPQSGDAPLVAGDACQGITNSGKPVPGTACN</sequence>
<comment type="caution">
    <text evidence="3">The sequence shown here is derived from an EMBL/GenBank/DDBJ whole genome shotgun (WGS) entry which is preliminary data.</text>
</comment>
<keyword evidence="2" id="KW-0732">Signal</keyword>
<dbReference type="AlphaFoldDB" id="A0A4Q7RRI3"/>
<proteinExistence type="predicted"/>
<dbReference type="EMBL" id="SGXM01000005">
    <property type="protein sequence ID" value="RZT36326.1"/>
    <property type="molecule type" value="Genomic_DNA"/>
</dbReference>
<dbReference type="OrthoDB" id="8965206at2"/>
<protein>
    <submittedName>
        <fullName evidence="3">Uncharacterized protein</fullName>
    </submittedName>
</protein>
<organism evidence="3 4">
    <name type="scientific">Cupriavidus agavae</name>
    <dbReference type="NCBI Taxonomy" id="1001822"/>
    <lineage>
        <taxon>Bacteria</taxon>
        <taxon>Pseudomonadati</taxon>
        <taxon>Pseudomonadota</taxon>
        <taxon>Betaproteobacteria</taxon>
        <taxon>Burkholderiales</taxon>
        <taxon>Burkholderiaceae</taxon>
        <taxon>Cupriavidus</taxon>
    </lineage>
</organism>